<comment type="similarity">
    <text evidence="2">Belongs to the bacterial solute-binding protein SsuA/TauA family.</text>
</comment>
<evidence type="ECO:0000256" key="3">
    <source>
        <dbReference type="ARBA" id="ARBA00022729"/>
    </source>
</evidence>
<proteinExistence type="inferred from homology"/>
<dbReference type="AlphaFoldDB" id="A0A4R3M460"/>
<feature type="signal peptide" evidence="4">
    <location>
        <begin position="1"/>
        <end position="26"/>
    </location>
</feature>
<evidence type="ECO:0000256" key="4">
    <source>
        <dbReference type="SAM" id="SignalP"/>
    </source>
</evidence>
<dbReference type="OrthoDB" id="5348911at2"/>
<dbReference type="Pfam" id="PF09084">
    <property type="entry name" value="NMT1"/>
    <property type="match status" value="1"/>
</dbReference>
<feature type="chain" id="PRO_5020541208" evidence="4">
    <location>
        <begin position="27"/>
        <end position="322"/>
    </location>
</feature>
<comment type="subcellular location">
    <subcellularLocation>
        <location evidence="1">Periplasm</location>
    </subcellularLocation>
</comment>
<dbReference type="SUPFAM" id="SSF53850">
    <property type="entry name" value="Periplasmic binding protein-like II"/>
    <property type="match status" value="1"/>
</dbReference>
<dbReference type="Gene3D" id="3.40.190.10">
    <property type="entry name" value="Periplasmic binding protein-like II"/>
    <property type="match status" value="2"/>
</dbReference>
<reference evidence="6 7" key="1">
    <citation type="submission" date="2019-03" db="EMBL/GenBank/DDBJ databases">
        <title>Genomic Encyclopedia of Type Strains, Phase IV (KMG-IV): sequencing the most valuable type-strain genomes for metagenomic binning, comparative biology and taxonomic classification.</title>
        <authorList>
            <person name="Goeker M."/>
        </authorList>
    </citation>
    <scope>NUCLEOTIDE SEQUENCE [LARGE SCALE GENOMIC DNA]</scope>
    <source>
        <strain evidence="6 7">DSM 9035</strain>
    </source>
</reference>
<dbReference type="PANTHER" id="PTHR30024:SF47">
    <property type="entry name" value="TAURINE-BINDING PERIPLASMIC PROTEIN"/>
    <property type="match status" value="1"/>
</dbReference>
<dbReference type="InterPro" id="IPR015168">
    <property type="entry name" value="SsuA/THI5"/>
</dbReference>
<gene>
    <name evidence="6" type="ORF">EDC64_103231</name>
</gene>
<evidence type="ECO:0000259" key="5">
    <source>
        <dbReference type="Pfam" id="PF09084"/>
    </source>
</evidence>
<keyword evidence="7" id="KW-1185">Reference proteome</keyword>
<dbReference type="Proteomes" id="UP000294664">
    <property type="component" value="Unassembled WGS sequence"/>
</dbReference>
<dbReference type="PANTHER" id="PTHR30024">
    <property type="entry name" value="ALIPHATIC SULFONATES-BINDING PROTEIN-RELATED"/>
    <property type="match status" value="1"/>
</dbReference>
<accession>A0A4R3M460</accession>
<dbReference type="GO" id="GO:0042597">
    <property type="term" value="C:periplasmic space"/>
    <property type="evidence" value="ECO:0007669"/>
    <property type="project" value="UniProtKB-SubCell"/>
</dbReference>
<evidence type="ECO:0000313" key="7">
    <source>
        <dbReference type="Proteomes" id="UP000294664"/>
    </source>
</evidence>
<evidence type="ECO:0000256" key="2">
    <source>
        <dbReference type="ARBA" id="ARBA00010742"/>
    </source>
</evidence>
<dbReference type="EMBL" id="SMAI01000003">
    <property type="protein sequence ID" value="TCT06127.1"/>
    <property type="molecule type" value="Genomic_DNA"/>
</dbReference>
<name>A0A4R3M460_9HYPH</name>
<protein>
    <submittedName>
        <fullName evidence="6">NitT/TauT family transport system substrate-binding protein</fullName>
    </submittedName>
</protein>
<keyword evidence="3 4" id="KW-0732">Signal</keyword>
<evidence type="ECO:0000313" key="6">
    <source>
        <dbReference type="EMBL" id="TCT06127.1"/>
    </source>
</evidence>
<evidence type="ECO:0000256" key="1">
    <source>
        <dbReference type="ARBA" id="ARBA00004418"/>
    </source>
</evidence>
<comment type="caution">
    <text evidence="6">The sequence shown here is derived from an EMBL/GenBank/DDBJ whole genome shotgun (WGS) entry which is preliminary data.</text>
</comment>
<dbReference type="RefSeq" id="WP_132030643.1">
    <property type="nucleotide sequence ID" value="NZ_SMAI01000003.1"/>
</dbReference>
<feature type="domain" description="SsuA/THI5-like" evidence="5">
    <location>
        <begin position="42"/>
        <end position="247"/>
    </location>
</feature>
<sequence>MYQKLRTLIVAAAILPLGSLTLPAQAQEVVKFGAAQVSAGSLPVIVAEQKGLFAAEGLKYERLDFKGGAPAAQALAAGSLDVCICAADHAIRLEERGLGGKVLVGLADQHSYALIGAAGSKAKSLADLKGQKIGITSAGSLTDTTIRYAIKEAGLDPDKDFEILAVGRAGAQRAALQAGAIAAGMFTTPDIQITMADKGAYKIIEDFRSMAYPAQDLVVTDTWLKANPEKAAKITRAVVKAMKLIQEDKTIIYPAVKEMFPGLKDEALLAQIATDVTNGYLSKDGLMTRASYDTLMKMMMAADPRLKAIPYDDIMVTTYLPK</sequence>
<organism evidence="6 7">
    <name type="scientific">Aquabacter spiritensis</name>
    <dbReference type="NCBI Taxonomy" id="933073"/>
    <lineage>
        <taxon>Bacteria</taxon>
        <taxon>Pseudomonadati</taxon>
        <taxon>Pseudomonadota</taxon>
        <taxon>Alphaproteobacteria</taxon>
        <taxon>Hyphomicrobiales</taxon>
        <taxon>Xanthobacteraceae</taxon>
        <taxon>Aquabacter</taxon>
    </lineage>
</organism>
<dbReference type="GO" id="GO:0042918">
    <property type="term" value="P:alkanesulfonate transmembrane transport"/>
    <property type="evidence" value="ECO:0007669"/>
    <property type="project" value="TreeGrafter"/>
</dbReference>